<dbReference type="EMBL" id="JACYNN010000002">
    <property type="protein sequence ID" value="MBD8105569.1"/>
    <property type="molecule type" value="Genomic_DNA"/>
</dbReference>
<evidence type="ECO:0000259" key="1">
    <source>
        <dbReference type="PROSITE" id="PS51186"/>
    </source>
</evidence>
<feature type="domain" description="N-acetyltransferase" evidence="1">
    <location>
        <begin position="14"/>
        <end position="170"/>
    </location>
</feature>
<name>A0A4U3F9E7_9GAMM</name>
<reference evidence="2 5" key="2">
    <citation type="journal article" date="2020" name="FEMS Microbiol. Ecol.">
        <title>Temporal dynamics of bacterial communities during seed development and maturation.</title>
        <authorList>
            <person name="Chesneau G."/>
            <person name="Torres-Cortes G."/>
            <person name="Briand M."/>
            <person name="Darrasse A."/>
            <person name="Preveaux A."/>
            <person name="Marais C."/>
            <person name="Jacques M.A."/>
            <person name="Shade A."/>
            <person name="Barret M."/>
        </authorList>
    </citation>
    <scope>NUCLEOTIDE SEQUENCE [LARGE SCALE GENOMIC DNA]</scope>
    <source>
        <strain evidence="2 5">CFBP13732</strain>
    </source>
</reference>
<dbReference type="PANTHER" id="PTHR43415:SF3">
    <property type="entry name" value="GNAT-FAMILY ACETYLTRANSFERASE"/>
    <property type="match status" value="1"/>
</dbReference>
<protein>
    <submittedName>
        <fullName evidence="2 3">N-acetyltransferase</fullName>
    </submittedName>
</protein>
<dbReference type="AlphaFoldDB" id="A0A4U3F9E7"/>
<dbReference type="GO" id="GO:0016747">
    <property type="term" value="F:acyltransferase activity, transferring groups other than amino-acyl groups"/>
    <property type="evidence" value="ECO:0007669"/>
    <property type="project" value="InterPro"/>
</dbReference>
<dbReference type="InterPro" id="IPR016181">
    <property type="entry name" value="Acyl_CoA_acyltransferase"/>
</dbReference>
<organism evidence="3 4">
    <name type="scientific">Erwinia persicina</name>
    <dbReference type="NCBI Taxonomy" id="55211"/>
    <lineage>
        <taxon>Bacteria</taxon>
        <taxon>Pseudomonadati</taxon>
        <taxon>Pseudomonadota</taxon>
        <taxon>Gammaproteobacteria</taxon>
        <taxon>Enterobacterales</taxon>
        <taxon>Erwiniaceae</taxon>
        <taxon>Erwinia</taxon>
    </lineage>
</organism>
<dbReference type="PROSITE" id="PS51186">
    <property type="entry name" value="GNAT"/>
    <property type="match status" value="1"/>
</dbReference>
<evidence type="ECO:0000313" key="2">
    <source>
        <dbReference type="EMBL" id="MBD8105569.1"/>
    </source>
</evidence>
<comment type="caution">
    <text evidence="3">The sequence shown here is derived from an EMBL/GenBank/DDBJ whole genome shotgun (WGS) entry which is preliminary data.</text>
</comment>
<proteinExistence type="predicted"/>
<dbReference type="Proteomes" id="UP000306393">
    <property type="component" value="Unassembled WGS sequence"/>
</dbReference>
<keyword evidence="3" id="KW-0808">Transferase</keyword>
<dbReference type="OrthoDB" id="2049878at2"/>
<dbReference type="Proteomes" id="UP000661012">
    <property type="component" value="Unassembled WGS sequence"/>
</dbReference>
<sequence>MHNLKAEKVIGKTIYLRNVTVDDAEFILSLRNDDKKSRFLSKTNPELDAQKEWINSYSSDSSQAYFIICTKDDRKIGTVRVYDIIANSFCWGSWILTDEAPASASIESALIIYKYALSRGLESAHFDVRKGNTSVYRFHERFGAVRVSESENDYFYKLNNDAIITSLNKYKKYMPDDIIVIDLRTLNFR</sequence>
<evidence type="ECO:0000313" key="5">
    <source>
        <dbReference type="Proteomes" id="UP000661012"/>
    </source>
</evidence>
<dbReference type="EMBL" id="QGAC01000012">
    <property type="protein sequence ID" value="TKJ89342.1"/>
    <property type="molecule type" value="Genomic_DNA"/>
</dbReference>
<dbReference type="InterPro" id="IPR000182">
    <property type="entry name" value="GNAT_dom"/>
</dbReference>
<dbReference type="PANTHER" id="PTHR43415">
    <property type="entry name" value="SPERMIDINE N(1)-ACETYLTRANSFERASE"/>
    <property type="match status" value="1"/>
</dbReference>
<evidence type="ECO:0000313" key="3">
    <source>
        <dbReference type="EMBL" id="TKJ89342.1"/>
    </source>
</evidence>
<reference evidence="3 4" key="1">
    <citation type="journal article" date="2019" name="Sci. Rep.">
        <title>Differences in resource use lead to coexistence of seed-transmitted microbial populations.</title>
        <authorList>
            <person name="Torres-Cortes G."/>
            <person name="Garcia B.J."/>
            <person name="Compant S."/>
            <person name="Rezki S."/>
            <person name="Jones P."/>
            <person name="Preveaux A."/>
            <person name="Briand M."/>
            <person name="Roulet A."/>
            <person name="Bouchez O."/>
            <person name="Jacobson D."/>
            <person name="Barret M."/>
        </authorList>
    </citation>
    <scope>NUCLEOTIDE SEQUENCE [LARGE SCALE GENOMIC DNA]</scope>
    <source>
        <strain evidence="3 4">CFBP13511</strain>
    </source>
</reference>
<accession>A0A4U3F9E7</accession>
<evidence type="ECO:0000313" key="4">
    <source>
        <dbReference type="Proteomes" id="UP000306393"/>
    </source>
</evidence>
<dbReference type="RefSeq" id="WP_137269445.1">
    <property type="nucleotide sequence ID" value="NZ_JACYNM010000004.1"/>
</dbReference>
<dbReference type="Gene3D" id="3.40.630.30">
    <property type="match status" value="1"/>
</dbReference>
<gene>
    <name evidence="3" type="ORF">EpCFBP13511_13630</name>
    <name evidence="2" type="ORF">IFT93_03925</name>
</gene>
<dbReference type="Pfam" id="PF13302">
    <property type="entry name" value="Acetyltransf_3"/>
    <property type="match status" value="1"/>
</dbReference>
<dbReference type="SUPFAM" id="SSF55729">
    <property type="entry name" value="Acyl-CoA N-acyltransferases (Nat)"/>
    <property type="match status" value="1"/>
</dbReference>
<keyword evidence="5" id="KW-1185">Reference proteome</keyword>